<evidence type="ECO:0000313" key="1">
    <source>
        <dbReference type="EMBL" id="KAL3793234.1"/>
    </source>
</evidence>
<keyword evidence="2" id="KW-1185">Reference proteome</keyword>
<dbReference type="InterPro" id="IPR024079">
    <property type="entry name" value="MetalloPept_cat_dom_sf"/>
</dbReference>
<protein>
    <recommendedName>
        <fullName evidence="3">Peptidase M12B domain-containing protein</fullName>
    </recommendedName>
</protein>
<gene>
    <name evidence="1" type="ORF">HJC23_000776</name>
</gene>
<sequence length="305" mass="35248">MTHEQESSPSHVEEHSRWKKYQSSVDQHRQSILSTRPGWFSLPPEERFYQQCLSCPLDELTRSQMPFLVLPLRIHLLRSTNSTLGCSSDLNEESIKSMVRQMNSYWEQARIRFQLLSSTHENGILEHNLDPLIPKHIQREAKHFIEHDLTRGPDGRMQNRSKRKDLYLHTLLRPLKYDKSTTYNVYFFDMTGNGSQGVCISREHRVVIMGERSTKGYPLPTKRPHGCLAKTMAHELGHALGLDHPAGRTFRDGRRQCMEREERENLMKGGADRRGGGGSYLESWQICLAREEASGFLKGCTLENQ</sequence>
<dbReference type="EMBL" id="JABMIG020000093">
    <property type="protein sequence ID" value="KAL3793234.1"/>
    <property type="molecule type" value="Genomic_DNA"/>
</dbReference>
<accession>A0ABD3PZW1</accession>
<comment type="caution">
    <text evidence="1">The sequence shown here is derived from an EMBL/GenBank/DDBJ whole genome shotgun (WGS) entry which is preliminary data.</text>
</comment>
<organism evidence="1 2">
    <name type="scientific">Cyclotella cryptica</name>
    <dbReference type="NCBI Taxonomy" id="29204"/>
    <lineage>
        <taxon>Eukaryota</taxon>
        <taxon>Sar</taxon>
        <taxon>Stramenopiles</taxon>
        <taxon>Ochrophyta</taxon>
        <taxon>Bacillariophyta</taxon>
        <taxon>Coscinodiscophyceae</taxon>
        <taxon>Thalassiosirophycidae</taxon>
        <taxon>Stephanodiscales</taxon>
        <taxon>Stephanodiscaceae</taxon>
        <taxon>Cyclotella</taxon>
    </lineage>
</organism>
<reference evidence="1 2" key="1">
    <citation type="journal article" date="2020" name="G3 (Bethesda)">
        <title>Improved Reference Genome for Cyclotella cryptica CCMP332, a Model for Cell Wall Morphogenesis, Salinity Adaptation, and Lipid Production in Diatoms (Bacillariophyta).</title>
        <authorList>
            <person name="Roberts W.R."/>
            <person name="Downey K.M."/>
            <person name="Ruck E.C."/>
            <person name="Traller J.C."/>
            <person name="Alverson A.J."/>
        </authorList>
    </citation>
    <scope>NUCLEOTIDE SEQUENCE [LARGE SCALE GENOMIC DNA]</scope>
    <source>
        <strain evidence="1 2">CCMP332</strain>
    </source>
</reference>
<proteinExistence type="predicted"/>
<dbReference type="AlphaFoldDB" id="A0ABD3PZW1"/>
<evidence type="ECO:0008006" key="3">
    <source>
        <dbReference type="Google" id="ProtNLM"/>
    </source>
</evidence>
<dbReference type="SUPFAM" id="SSF55486">
    <property type="entry name" value="Metalloproteases ('zincins'), catalytic domain"/>
    <property type="match status" value="1"/>
</dbReference>
<dbReference type="Gene3D" id="3.40.390.10">
    <property type="entry name" value="Collagenase (Catalytic Domain)"/>
    <property type="match status" value="1"/>
</dbReference>
<name>A0ABD3PZW1_9STRA</name>
<evidence type="ECO:0000313" key="2">
    <source>
        <dbReference type="Proteomes" id="UP001516023"/>
    </source>
</evidence>
<dbReference type="Proteomes" id="UP001516023">
    <property type="component" value="Unassembled WGS sequence"/>
</dbReference>